<dbReference type="Proteomes" id="UP000247437">
    <property type="component" value="Unassembled WGS sequence"/>
</dbReference>
<dbReference type="PRINTS" id="PR00344">
    <property type="entry name" value="BCTRLSENSOR"/>
</dbReference>
<evidence type="ECO:0000313" key="5">
    <source>
        <dbReference type="EMBL" id="PYY67756.1"/>
    </source>
</evidence>
<dbReference type="CDD" id="cd00075">
    <property type="entry name" value="HATPase"/>
    <property type="match status" value="1"/>
</dbReference>
<dbReference type="SUPFAM" id="SSF55874">
    <property type="entry name" value="ATPase domain of HSP90 chaperone/DNA topoisomerase II/histidine kinase"/>
    <property type="match status" value="1"/>
</dbReference>
<proteinExistence type="predicted"/>
<protein>
    <recommendedName>
        <fullName evidence="2">histidine kinase</fullName>
        <ecNumber evidence="2">2.7.13.3</ecNumber>
    </recommendedName>
</protein>
<feature type="non-terminal residue" evidence="5">
    <location>
        <position position="1"/>
    </location>
</feature>
<dbReference type="OrthoDB" id="8807260at2"/>
<keyword evidence="5" id="KW-0418">Kinase</keyword>
<organism evidence="5 6">
    <name type="scientific">Pseudomonas jessenii</name>
    <dbReference type="NCBI Taxonomy" id="77298"/>
    <lineage>
        <taxon>Bacteria</taxon>
        <taxon>Pseudomonadati</taxon>
        <taxon>Pseudomonadota</taxon>
        <taxon>Gammaproteobacteria</taxon>
        <taxon>Pseudomonadales</taxon>
        <taxon>Pseudomonadaceae</taxon>
        <taxon>Pseudomonas</taxon>
    </lineage>
</organism>
<dbReference type="PANTHER" id="PTHR43547:SF2">
    <property type="entry name" value="HYBRID SIGNAL TRANSDUCTION HISTIDINE KINASE C"/>
    <property type="match status" value="1"/>
</dbReference>
<dbReference type="AlphaFoldDB" id="A0A2W0EHP8"/>
<reference evidence="5 6" key="1">
    <citation type="journal article" date="2018" name="Appl. Microbiol. Biotechnol.">
        <title>Characterization of the caprolactam degradation pathway in Pseudomonas jessenii using mass spectrometry-based proteomics.</title>
        <authorList>
            <person name="Otzen M."/>
            <person name="Palacio C."/>
            <person name="Janssen D.B."/>
        </authorList>
    </citation>
    <scope>NUCLEOTIDE SEQUENCE [LARGE SCALE GENOMIC DNA]</scope>
    <source>
        <strain evidence="5 6">GO3</strain>
    </source>
</reference>
<evidence type="ECO:0000256" key="3">
    <source>
        <dbReference type="ARBA" id="ARBA00022553"/>
    </source>
</evidence>
<dbReference type="InterPro" id="IPR004358">
    <property type="entry name" value="Sig_transdc_His_kin-like_C"/>
</dbReference>
<evidence type="ECO:0000256" key="1">
    <source>
        <dbReference type="ARBA" id="ARBA00000085"/>
    </source>
</evidence>
<sequence>ELIDQGKGIAAEELPELFSQYRRFSSAQGIDGVGLGLSMVKAVVDRHGGRIECQSEVGRGTTFKLQFPLFTE</sequence>
<comment type="catalytic activity">
    <reaction evidence="1">
        <text>ATP + protein L-histidine = ADP + protein N-phospho-L-histidine.</text>
        <dbReference type="EC" id="2.7.13.3"/>
    </reaction>
</comment>
<name>A0A2W0EHP8_PSEJE</name>
<keyword evidence="3" id="KW-0597">Phosphoprotein</keyword>
<evidence type="ECO:0000259" key="4">
    <source>
        <dbReference type="PROSITE" id="PS50109"/>
    </source>
</evidence>
<dbReference type="RefSeq" id="WP_146241989.1">
    <property type="nucleotide sequence ID" value="NZ_PDLL01000429.1"/>
</dbReference>
<dbReference type="EMBL" id="PDLL01000429">
    <property type="protein sequence ID" value="PYY67756.1"/>
    <property type="molecule type" value="Genomic_DNA"/>
</dbReference>
<feature type="domain" description="Histidine kinase" evidence="4">
    <location>
        <begin position="1"/>
        <end position="71"/>
    </location>
</feature>
<dbReference type="PANTHER" id="PTHR43547">
    <property type="entry name" value="TWO-COMPONENT HISTIDINE KINASE"/>
    <property type="match status" value="1"/>
</dbReference>
<gene>
    <name evidence="5" type="ORF">CRX42_25415</name>
</gene>
<dbReference type="Pfam" id="PF02518">
    <property type="entry name" value="HATPase_c"/>
    <property type="match status" value="1"/>
</dbReference>
<dbReference type="Gene3D" id="3.30.565.10">
    <property type="entry name" value="Histidine kinase-like ATPase, C-terminal domain"/>
    <property type="match status" value="1"/>
</dbReference>
<dbReference type="EC" id="2.7.13.3" evidence="2"/>
<dbReference type="PROSITE" id="PS50109">
    <property type="entry name" value="HIS_KIN"/>
    <property type="match status" value="1"/>
</dbReference>
<keyword evidence="5" id="KW-0808">Transferase</keyword>
<accession>A0A2W0EHP8</accession>
<dbReference type="InterPro" id="IPR003594">
    <property type="entry name" value="HATPase_dom"/>
</dbReference>
<dbReference type="InterPro" id="IPR005467">
    <property type="entry name" value="His_kinase_dom"/>
</dbReference>
<dbReference type="InterPro" id="IPR036890">
    <property type="entry name" value="HATPase_C_sf"/>
</dbReference>
<dbReference type="GO" id="GO:0000155">
    <property type="term" value="F:phosphorelay sensor kinase activity"/>
    <property type="evidence" value="ECO:0007669"/>
    <property type="project" value="TreeGrafter"/>
</dbReference>
<comment type="caution">
    <text evidence="5">The sequence shown here is derived from an EMBL/GenBank/DDBJ whole genome shotgun (WGS) entry which is preliminary data.</text>
</comment>
<evidence type="ECO:0000313" key="6">
    <source>
        <dbReference type="Proteomes" id="UP000247437"/>
    </source>
</evidence>
<evidence type="ECO:0000256" key="2">
    <source>
        <dbReference type="ARBA" id="ARBA00012438"/>
    </source>
</evidence>